<dbReference type="Gene3D" id="3.30.565.10">
    <property type="entry name" value="Histidine kinase-like ATPase, C-terminal domain"/>
    <property type="match status" value="1"/>
</dbReference>
<dbReference type="SUPFAM" id="SSF55874">
    <property type="entry name" value="ATPase domain of HSP90 chaperone/DNA topoisomerase II/histidine kinase"/>
    <property type="match status" value="1"/>
</dbReference>
<keyword evidence="1" id="KW-0418">Kinase</keyword>
<dbReference type="CDD" id="cd16936">
    <property type="entry name" value="HATPase_RsbW-like"/>
    <property type="match status" value="1"/>
</dbReference>
<keyword evidence="2" id="KW-0472">Membrane</keyword>
<proteinExistence type="predicted"/>
<feature type="domain" description="Histidine kinase/HSP90-like ATPase" evidence="3">
    <location>
        <begin position="63"/>
        <end position="162"/>
    </location>
</feature>
<keyword evidence="2" id="KW-1133">Transmembrane helix</keyword>
<dbReference type="Proteomes" id="UP000320048">
    <property type="component" value="Unassembled WGS sequence"/>
</dbReference>
<dbReference type="AlphaFoldDB" id="A0A537JBG4"/>
<dbReference type="InterPro" id="IPR050267">
    <property type="entry name" value="Anti-sigma-factor_SerPK"/>
</dbReference>
<organism evidence="4 5">
    <name type="scientific">Candidatus Segetimicrobium genomatis</name>
    <dbReference type="NCBI Taxonomy" id="2569760"/>
    <lineage>
        <taxon>Bacteria</taxon>
        <taxon>Bacillati</taxon>
        <taxon>Candidatus Sysuimicrobiota</taxon>
        <taxon>Candidatus Sysuimicrobiia</taxon>
        <taxon>Candidatus Sysuimicrobiales</taxon>
        <taxon>Candidatus Segetimicrobiaceae</taxon>
        <taxon>Candidatus Segetimicrobium</taxon>
    </lineage>
</organism>
<keyword evidence="1" id="KW-0808">Transferase</keyword>
<dbReference type="PANTHER" id="PTHR35526">
    <property type="entry name" value="ANTI-SIGMA-F FACTOR RSBW-RELATED"/>
    <property type="match status" value="1"/>
</dbReference>
<gene>
    <name evidence="4" type="ORF">E6H04_07795</name>
</gene>
<keyword evidence="1" id="KW-0723">Serine/threonine-protein kinase</keyword>
<evidence type="ECO:0000256" key="1">
    <source>
        <dbReference type="ARBA" id="ARBA00022527"/>
    </source>
</evidence>
<keyword evidence="4" id="KW-0547">Nucleotide-binding</keyword>
<keyword evidence="2" id="KW-0812">Transmembrane</keyword>
<dbReference type="PANTHER" id="PTHR35526:SF3">
    <property type="entry name" value="ANTI-SIGMA-F FACTOR RSBW"/>
    <property type="match status" value="1"/>
</dbReference>
<evidence type="ECO:0000313" key="4">
    <source>
        <dbReference type="EMBL" id="TMI80899.1"/>
    </source>
</evidence>
<dbReference type="Pfam" id="PF13581">
    <property type="entry name" value="HATPase_c_2"/>
    <property type="match status" value="1"/>
</dbReference>
<evidence type="ECO:0000259" key="3">
    <source>
        <dbReference type="Pfam" id="PF13581"/>
    </source>
</evidence>
<dbReference type="GO" id="GO:0004674">
    <property type="term" value="F:protein serine/threonine kinase activity"/>
    <property type="evidence" value="ECO:0007669"/>
    <property type="project" value="UniProtKB-KW"/>
</dbReference>
<dbReference type="GO" id="GO:0005524">
    <property type="term" value="F:ATP binding"/>
    <property type="evidence" value="ECO:0007669"/>
    <property type="project" value="UniProtKB-KW"/>
</dbReference>
<feature type="transmembrane region" description="Helical" evidence="2">
    <location>
        <begin position="12"/>
        <end position="33"/>
    </location>
</feature>
<dbReference type="InterPro" id="IPR003594">
    <property type="entry name" value="HATPase_dom"/>
</dbReference>
<evidence type="ECO:0000256" key="2">
    <source>
        <dbReference type="SAM" id="Phobius"/>
    </source>
</evidence>
<dbReference type="InterPro" id="IPR036890">
    <property type="entry name" value="HATPase_C_sf"/>
</dbReference>
<sequence>MAGVSAGVPSFFWLLIWGVIIAAVVCLAATFLGQITITPFARRPRPDDPAPPGVRIDRLDLTVPADPRVLRSIRQSLRRLASDIGLDAERSEALVVAAGEAVSIHLRARRVGTVLVVEVQDHGRWRQGAAEEHRGHGLQLMRAFMDGVDIETTAVGTTVRLTLSLPRAV</sequence>
<evidence type="ECO:0000313" key="5">
    <source>
        <dbReference type="Proteomes" id="UP000320048"/>
    </source>
</evidence>
<reference evidence="4 5" key="1">
    <citation type="journal article" date="2019" name="Nat. Microbiol.">
        <title>Mediterranean grassland soil C-N compound turnover is dependent on rainfall and depth, and is mediated by genomically divergent microorganisms.</title>
        <authorList>
            <person name="Diamond S."/>
            <person name="Andeer P.F."/>
            <person name="Li Z."/>
            <person name="Crits-Christoph A."/>
            <person name="Burstein D."/>
            <person name="Anantharaman K."/>
            <person name="Lane K.R."/>
            <person name="Thomas B.C."/>
            <person name="Pan C."/>
            <person name="Northen T.R."/>
            <person name="Banfield J.F."/>
        </authorList>
    </citation>
    <scope>NUCLEOTIDE SEQUENCE [LARGE SCALE GENOMIC DNA]</scope>
    <source>
        <strain evidence="4">NP_7</strain>
    </source>
</reference>
<accession>A0A537JBG4</accession>
<keyword evidence="4" id="KW-0067">ATP-binding</keyword>
<name>A0A537JBG4_9BACT</name>
<dbReference type="EMBL" id="VBAO01000192">
    <property type="protein sequence ID" value="TMI80899.1"/>
    <property type="molecule type" value="Genomic_DNA"/>
</dbReference>
<protein>
    <submittedName>
        <fullName evidence="4">ATP-binding protein</fullName>
    </submittedName>
</protein>
<comment type="caution">
    <text evidence="4">The sequence shown here is derived from an EMBL/GenBank/DDBJ whole genome shotgun (WGS) entry which is preliminary data.</text>
</comment>